<evidence type="ECO:0000313" key="2">
    <source>
        <dbReference type="EMBL" id="NMM99308.1"/>
    </source>
</evidence>
<protein>
    <submittedName>
        <fullName evidence="2">NagC family transcriptional regulator</fullName>
    </submittedName>
</protein>
<dbReference type="InterPro" id="IPR000600">
    <property type="entry name" value="ROK"/>
</dbReference>
<accession>A0A7Y0EZK7</accession>
<dbReference type="PANTHER" id="PTHR18964">
    <property type="entry name" value="ROK (REPRESSOR, ORF, KINASE) FAMILY"/>
    <property type="match status" value="1"/>
</dbReference>
<dbReference type="Pfam" id="PF00480">
    <property type="entry name" value="ROK"/>
    <property type="match status" value="1"/>
</dbReference>
<dbReference type="Gene3D" id="1.10.10.10">
    <property type="entry name" value="Winged helix-like DNA-binding domain superfamily/Winged helix DNA-binding domain"/>
    <property type="match status" value="1"/>
</dbReference>
<dbReference type="SUPFAM" id="SSF46785">
    <property type="entry name" value="Winged helix' DNA-binding domain"/>
    <property type="match status" value="1"/>
</dbReference>
<dbReference type="RefSeq" id="WP_169241860.1">
    <property type="nucleotide sequence ID" value="NZ_JAAIIG010000019.1"/>
</dbReference>
<comment type="caution">
    <text evidence="2">The sequence shown here is derived from an EMBL/GenBank/DDBJ whole genome shotgun (WGS) entry which is preliminary data.</text>
</comment>
<dbReference type="EMBL" id="JAAIIG010000019">
    <property type="protein sequence ID" value="NMM99308.1"/>
    <property type="molecule type" value="Genomic_DNA"/>
</dbReference>
<dbReference type="InterPro" id="IPR036390">
    <property type="entry name" value="WH_DNA-bd_sf"/>
</dbReference>
<comment type="similarity">
    <text evidence="1">Belongs to the ROK (NagC/XylR) family.</text>
</comment>
<dbReference type="PANTHER" id="PTHR18964:SF149">
    <property type="entry name" value="BIFUNCTIONAL UDP-N-ACETYLGLUCOSAMINE 2-EPIMERASE_N-ACETYLMANNOSAMINE KINASE"/>
    <property type="match status" value="1"/>
</dbReference>
<organism evidence="2 3">
    <name type="scientific">Bifidobacterium olomucense</name>
    <dbReference type="NCBI Taxonomy" id="2675324"/>
    <lineage>
        <taxon>Bacteria</taxon>
        <taxon>Bacillati</taxon>
        <taxon>Actinomycetota</taxon>
        <taxon>Actinomycetes</taxon>
        <taxon>Bifidobacteriales</taxon>
        <taxon>Bifidobacteriaceae</taxon>
        <taxon>Bifidobacterium</taxon>
    </lineage>
</organism>
<dbReference type="SUPFAM" id="SSF53067">
    <property type="entry name" value="Actin-like ATPase domain"/>
    <property type="match status" value="1"/>
</dbReference>
<evidence type="ECO:0000313" key="3">
    <source>
        <dbReference type="Proteomes" id="UP000543419"/>
    </source>
</evidence>
<dbReference type="InterPro" id="IPR043129">
    <property type="entry name" value="ATPase_NBD"/>
</dbReference>
<name>A0A7Y0EZK7_9BIFI</name>
<dbReference type="Proteomes" id="UP000543419">
    <property type="component" value="Unassembled WGS sequence"/>
</dbReference>
<dbReference type="Gene3D" id="3.30.420.40">
    <property type="match status" value="2"/>
</dbReference>
<dbReference type="AlphaFoldDB" id="A0A7Y0EZK7"/>
<dbReference type="InterPro" id="IPR036388">
    <property type="entry name" value="WH-like_DNA-bd_sf"/>
</dbReference>
<sequence length="405" mass="42618">MSDANAIPQWFTGSEHTHRVAAAVAQYGPIARTTLAQMLGLSQGALSRITSDLIYAGVIEEVPANAVAGMCAGKLPERFTPRESTERRGRPQTSLVLCANARTFVGVKVHGTSVVSAAVNAHGEVVSGRHELPIGEDQSPEYVTGAIAQLVSACANDVAVAGLPAPTAVGVAVGGHVIDDSVVTFAPFLHWEDSTDLGAMVGAATGMPCGVFNDIDSLLVDASWFGPGVGLDMFAVVTIGVGVGYSLAVHGEPVRYPDKSYGLVGHVLIDPEGPRCTRGHIGCSQCLTDDSIAEQYSAIVGRPVTFEDFAADARAHVPQATQLVKRTCFRLGALVATVANIAMPGHVMIAGESAFLAKLGTDSLRDGIRYYRHSQTQPVKFTIMNHDWQLWAKAAASRVIVKHIG</sequence>
<evidence type="ECO:0000256" key="1">
    <source>
        <dbReference type="ARBA" id="ARBA00006479"/>
    </source>
</evidence>
<reference evidence="2 3" key="1">
    <citation type="submission" date="2020-02" db="EMBL/GenBank/DDBJ databases">
        <title>Characterization of phylogenetic diversity of novel bifidobacterial species isolated in Czech ZOOs.</title>
        <authorList>
            <person name="Lugli G.A."/>
            <person name="Vera N.B."/>
            <person name="Ventura M."/>
        </authorList>
    </citation>
    <scope>NUCLEOTIDE SEQUENCE [LARGE SCALE GENOMIC DNA]</scope>
    <source>
        <strain evidence="2 3">DSM 109959</strain>
    </source>
</reference>
<keyword evidence="3" id="KW-1185">Reference proteome</keyword>
<proteinExistence type="inferred from homology"/>
<gene>
    <name evidence="2" type="ORF">G1C97_2266</name>
</gene>